<dbReference type="EMBL" id="KR052482">
    <property type="protein sequence ID" value="AKF13292.1"/>
    <property type="molecule type" value="Genomic_DNA"/>
</dbReference>
<dbReference type="GeneID" id="26638756"/>
<proteinExistence type="predicted"/>
<dbReference type="KEGG" id="vg:26638756"/>
<dbReference type="RefSeq" id="YP_009212267.1">
    <property type="nucleotide sequence ID" value="NC_028945.1"/>
</dbReference>
<name>A0A0F6WCP0_9CAUD</name>
<evidence type="ECO:0000313" key="2">
    <source>
        <dbReference type="Proteomes" id="UP000202958"/>
    </source>
</evidence>
<keyword evidence="2" id="KW-1185">Reference proteome</keyword>
<reference evidence="1 2" key="1">
    <citation type="submission" date="2015-04" db="EMBL/GenBank/DDBJ databases">
        <authorList>
            <person name="Hodson T.S."/>
            <person name="Hyde J.R."/>
            <person name="Schouten J.T."/>
            <person name="Crockett J.T."/>
            <person name="Smith T.A."/>
            <person name="Merrill B.D."/>
            <person name="Crook M.B."/>
            <person name="Griffitts J.S."/>
            <person name="Burnett S.H."/>
            <person name="Grose J.H."/>
            <person name="Breakwell D.P."/>
        </authorList>
    </citation>
    <scope>NUCLEOTIDE SEQUENCE [LARGE SCALE GENOMIC DNA]</scope>
</reference>
<evidence type="ECO:0000313" key="1">
    <source>
        <dbReference type="EMBL" id="AKF13292.1"/>
    </source>
</evidence>
<sequence length="68" mass="7934">MSYKDNPTALSVTGVTKSHATRAIKWLRDRSLLAFYRKEDKSLNAFEFKHGREWTYKALNDALEATRK</sequence>
<gene>
    <name evidence="1" type="ORF">PHIN3_27</name>
</gene>
<accession>A0A0F6WCP0</accession>
<organism evidence="1 2">
    <name type="scientific">Sinorhizobium phage phiN3</name>
    <dbReference type="NCBI Taxonomy" id="1647405"/>
    <lineage>
        <taxon>Viruses</taxon>
        <taxon>Duplodnaviria</taxon>
        <taxon>Heunggongvirae</taxon>
        <taxon>Uroviricota</taxon>
        <taxon>Caudoviricetes</taxon>
        <taxon>Emdodecavirus</taxon>
        <taxon>Emdodecavirus N3</taxon>
    </lineage>
</organism>
<protein>
    <submittedName>
        <fullName evidence="1">Uncharacterized protein</fullName>
    </submittedName>
</protein>
<dbReference type="Proteomes" id="UP000202958">
    <property type="component" value="Segment"/>
</dbReference>